<gene>
    <name evidence="5" type="ORF">CH339_22170</name>
</gene>
<dbReference type="PANTHER" id="PTHR33204">
    <property type="entry name" value="TRANSCRIPTIONAL REGULATOR, MARR FAMILY"/>
    <property type="match status" value="1"/>
</dbReference>
<proteinExistence type="predicted"/>
<dbReference type="AlphaFoldDB" id="A0A327JM96"/>
<dbReference type="InterPro" id="IPR036390">
    <property type="entry name" value="WH_DNA-bd_sf"/>
</dbReference>
<dbReference type="SUPFAM" id="SSF46785">
    <property type="entry name" value="Winged helix' DNA-binding domain"/>
    <property type="match status" value="1"/>
</dbReference>
<dbReference type="GO" id="GO:0003677">
    <property type="term" value="F:DNA binding"/>
    <property type="evidence" value="ECO:0007669"/>
    <property type="project" value="UniProtKB-KW"/>
</dbReference>
<dbReference type="InterPro" id="IPR036388">
    <property type="entry name" value="WH-like_DNA-bd_sf"/>
</dbReference>
<keyword evidence="3" id="KW-0804">Transcription</keyword>
<keyword evidence="6" id="KW-1185">Reference proteome</keyword>
<dbReference type="EMBL" id="NPEV01000077">
    <property type="protein sequence ID" value="RAI24548.1"/>
    <property type="molecule type" value="Genomic_DNA"/>
</dbReference>
<dbReference type="PROSITE" id="PS51118">
    <property type="entry name" value="HTH_HXLR"/>
    <property type="match status" value="1"/>
</dbReference>
<evidence type="ECO:0000256" key="2">
    <source>
        <dbReference type="ARBA" id="ARBA00023125"/>
    </source>
</evidence>
<sequence>MHCNCPVTTTLEILGGRWKPIILYCLQDGPVRFNALKRMIPGITQRMLTLSLRELETDGLILRHVREVVPPHVDYAMSPLGDSLRPVLHAMNEWGAYYRTQTTPQKARSDAA</sequence>
<keyword evidence="1" id="KW-0805">Transcription regulation</keyword>
<evidence type="ECO:0000313" key="5">
    <source>
        <dbReference type="EMBL" id="RAI24548.1"/>
    </source>
</evidence>
<evidence type="ECO:0000256" key="1">
    <source>
        <dbReference type="ARBA" id="ARBA00023015"/>
    </source>
</evidence>
<evidence type="ECO:0000259" key="4">
    <source>
        <dbReference type="PROSITE" id="PS51118"/>
    </source>
</evidence>
<dbReference type="Proteomes" id="UP000249299">
    <property type="component" value="Unassembled WGS sequence"/>
</dbReference>
<reference evidence="5 6" key="1">
    <citation type="submission" date="2017-07" db="EMBL/GenBank/DDBJ databases">
        <title>Draft Genome Sequences of Select Purple Nonsulfur Bacteria.</title>
        <authorList>
            <person name="Lasarre B."/>
            <person name="Mckinlay J.B."/>
        </authorList>
    </citation>
    <scope>NUCLEOTIDE SEQUENCE [LARGE SCALE GENOMIC DNA]</scope>
    <source>
        <strain evidence="5 6">DSM 11290</strain>
    </source>
</reference>
<name>A0A327JM96_9HYPH</name>
<dbReference type="Gene3D" id="1.10.10.10">
    <property type="entry name" value="Winged helix-like DNA-binding domain superfamily/Winged helix DNA-binding domain"/>
    <property type="match status" value="1"/>
</dbReference>
<evidence type="ECO:0000313" key="6">
    <source>
        <dbReference type="Proteomes" id="UP000249299"/>
    </source>
</evidence>
<dbReference type="OrthoDB" id="9800350at2"/>
<feature type="domain" description="HTH hxlR-type" evidence="4">
    <location>
        <begin position="5"/>
        <end position="103"/>
    </location>
</feature>
<comment type="caution">
    <text evidence="5">The sequence shown here is derived from an EMBL/GenBank/DDBJ whole genome shotgun (WGS) entry which is preliminary data.</text>
</comment>
<accession>A0A327JM96</accession>
<evidence type="ECO:0000256" key="3">
    <source>
        <dbReference type="ARBA" id="ARBA00023163"/>
    </source>
</evidence>
<dbReference type="PANTHER" id="PTHR33204:SF29">
    <property type="entry name" value="TRANSCRIPTIONAL REGULATOR"/>
    <property type="match status" value="1"/>
</dbReference>
<keyword evidence="2" id="KW-0238">DNA-binding</keyword>
<organism evidence="5 6">
    <name type="scientific">Rhodobium orientis</name>
    <dbReference type="NCBI Taxonomy" id="34017"/>
    <lineage>
        <taxon>Bacteria</taxon>
        <taxon>Pseudomonadati</taxon>
        <taxon>Pseudomonadota</taxon>
        <taxon>Alphaproteobacteria</taxon>
        <taxon>Hyphomicrobiales</taxon>
        <taxon>Rhodobiaceae</taxon>
        <taxon>Rhodobium</taxon>
    </lineage>
</organism>
<protein>
    <recommendedName>
        <fullName evidence="4">HTH hxlR-type domain-containing protein</fullName>
    </recommendedName>
</protein>
<dbReference type="InterPro" id="IPR002577">
    <property type="entry name" value="HTH_HxlR"/>
</dbReference>
<dbReference type="Pfam" id="PF01638">
    <property type="entry name" value="HxlR"/>
    <property type="match status" value="1"/>
</dbReference>